<dbReference type="GO" id="GO:0016020">
    <property type="term" value="C:membrane"/>
    <property type="evidence" value="ECO:0007669"/>
    <property type="project" value="UniProtKB-SubCell"/>
</dbReference>
<evidence type="ECO:0000256" key="5">
    <source>
        <dbReference type="ARBA" id="ARBA00023136"/>
    </source>
</evidence>
<feature type="transmembrane region" description="Helical" evidence="6">
    <location>
        <begin position="151"/>
        <end position="174"/>
    </location>
</feature>
<evidence type="ECO:0000256" key="4">
    <source>
        <dbReference type="ARBA" id="ARBA00022989"/>
    </source>
</evidence>
<dbReference type="InterPro" id="IPR050475">
    <property type="entry name" value="Prenyltransferase_related"/>
</dbReference>
<keyword evidence="5 6" id="KW-0472">Membrane</keyword>
<reference evidence="7 8" key="1">
    <citation type="submission" date="2019-11" db="EMBL/GenBank/DDBJ databases">
        <title>Comparative genomics of hydrocarbon-degrading Desulfosarcina strains.</title>
        <authorList>
            <person name="Watanabe M."/>
            <person name="Kojima H."/>
            <person name="Fukui M."/>
        </authorList>
    </citation>
    <scope>NUCLEOTIDE SEQUENCE [LARGE SCALE GENOMIC DNA]</scope>
    <source>
        <strain evidence="8">oXyS1</strain>
    </source>
</reference>
<dbReference type="InterPro" id="IPR000537">
    <property type="entry name" value="UbiA_prenyltransferase"/>
</dbReference>
<feature type="transmembrane region" description="Helical" evidence="6">
    <location>
        <begin position="84"/>
        <end position="105"/>
    </location>
</feature>
<dbReference type="RefSeq" id="WP_162458773.1">
    <property type="nucleotide sequence ID" value="NZ_AP021879.1"/>
</dbReference>
<keyword evidence="3 6" id="KW-0812">Transmembrane</keyword>
<evidence type="ECO:0000256" key="1">
    <source>
        <dbReference type="ARBA" id="ARBA00004141"/>
    </source>
</evidence>
<protein>
    <recommendedName>
        <fullName evidence="9">Transferase</fullName>
    </recommendedName>
</protein>
<evidence type="ECO:0008006" key="9">
    <source>
        <dbReference type="Google" id="ProtNLM"/>
    </source>
</evidence>
<keyword evidence="8" id="KW-1185">Reference proteome</keyword>
<proteinExistence type="predicted"/>
<comment type="subcellular location">
    <subcellularLocation>
        <location evidence="1">Membrane</location>
        <topology evidence="1">Multi-pass membrane protein</topology>
    </subcellularLocation>
</comment>
<dbReference type="CDD" id="cd13964">
    <property type="entry name" value="PT_UbiA_1"/>
    <property type="match status" value="1"/>
</dbReference>
<name>A0A5K8A5D5_9BACT</name>
<feature type="transmembrane region" description="Helical" evidence="6">
    <location>
        <begin position="186"/>
        <end position="208"/>
    </location>
</feature>
<keyword evidence="4 6" id="KW-1133">Transmembrane helix</keyword>
<evidence type="ECO:0000256" key="2">
    <source>
        <dbReference type="ARBA" id="ARBA00022475"/>
    </source>
</evidence>
<dbReference type="Pfam" id="PF01040">
    <property type="entry name" value="UbiA"/>
    <property type="match status" value="1"/>
</dbReference>
<dbReference type="PANTHER" id="PTHR42723:SF1">
    <property type="entry name" value="CHLOROPHYLL SYNTHASE, CHLOROPLASTIC"/>
    <property type="match status" value="1"/>
</dbReference>
<feature type="transmembrane region" description="Helical" evidence="6">
    <location>
        <begin position="214"/>
        <end position="233"/>
    </location>
</feature>
<evidence type="ECO:0000313" key="7">
    <source>
        <dbReference type="EMBL" id="BBO87578.1"/>
    </source>
</evidence>
<evidence type="ECO:0000256" key="3">
    <source>
        <dbReference type="ARBA" id="ARBA00022692"/>
    </source>
</evidence>
<dbReference type="Proteomes" id="UP000422108">
    <property type="component" value="Chromosome"/>
</dbReference>
<feature type="transmembrane region" description="Helical" evidence="6">
    <location>
        <begin position="245"/>
        <end position="263"/>
    </location>
</feature>
<dbReference type="PANTHER" id="PTHR42723">
    <property type="entry name" value="CHLOROPHYLL SYNTHASE"/>
    <property type="match status" value="1"/>
</dbReference>
<feature type="transmembrane region" description="Helical" evidence="6">
    <location>
        <begin position="12"/>
        <end position="34"/>
    </location>
</feature>
<accession>A0A5K8A5D5</accession>
<dbReference type="EMBL" id="AP021879">
    <property type="protein sequence ID" value="BBO87578.1"/>
    <property type="molecule type" value="Genomic_DNA"/>
</dbReference>
<dbReference type="Gene3D" id="1.10.357.140">
    <property type="entry name" value="UbiA prenyltransferase"/>
    <property type="match status" value="1"/>
</dbReference>
<evidence type="ECO:0000313" key="8">
    <source>
        <dbReference type="Proteomes" id="UP000422108"/>
    </source>
</evidence>
<dbReference type="AlphaFoldDB" id="A0A5K8A5D5"/>
<dbReference type="GO" id="GO:0016765">
    <property type="term" value="F:transferase activity, transferring alkyl or aryl (other than methyl) groups"/>
    <property type="evidence" value="ECO:0007669"/>
    <property type="project" value="InterPro"/>
</dbReference>
<gene>
    <name evidence="7" type="ORF">DSCOOX_07580</name>
</gene>
<keyword evidence="2" id="KW-1003">Cell membrane</keyword>
<sequence length="290" mass="30726">MPNPRDLLELVRIPGIFTAQADILAGFFIAGAAASNMPALLLLIVASSCFYAAGMALNDAFDATIDARERPGRPIPSGRIERRTAFSIGFGLLCVGLLFSLSAGWPSFLVGLLLAVAICSYDGAMKQHDWLGPANMGACRYLNLLLGLSTASLSVASFTIPLLSGVHIFGVTALSRSETQGNDSRGIVVCGISLTLVPILYCALQLGGVLPNRLGLRLCSLWAVLLMALLARLSVRPSPGNMQWTVKWLLMALVVLDGILVAGVCPWPWGALVGAMLIPAVVISKKFYIT</sequence>
<evidence type="ECO:0000256" key="6">
    <source>
        <dbReference type="SAM" id="Phobius"/>
    </source>
</evidence>
<dbReference type="InterPro" id="IPR044878">
    <property type="entry name" value="UbiA_sf"/>
</dbReference>
<organism evidence="7 8">
    <name type="scientific">Desulfosarcina ovata subsp. ovata</name>
    <dbReference type="NCBI Taxonomy" id="2752305"/>
    <lineage>
        <taxon>Bacteria</taxon>
        <taxon>Pseudomonadati</taxon>
        <taxon>Thermodesulfobacteriota</taxon>
        <taxon>Desulfobacteria</taxon>
        <taxon>Desulfobacterales</taxon>
        <taxon>Desulfosarcinaceae</taxon>
        <taxon>Desulfosarcina</taxon>
    </lineage>
</organism>